<keyword evidence="2" id="KW-1185">Reference proteome</keyword>
<dbReference type="AlphaFoldDB" id="A0A917AYA7"/>
<dbReference type="InterPro" id="IPR019700">
    <property type="entry name" value="Sigma-G_inhibitor_Gin"/>
</dbReference>
<name>A0A917AYA7_9BACI</name>
<comment type="caution">
    <text evidence="1">The sequence shown here is derived from an EMBL/GenBank/DDBJ whole genome shotgun (WGS) entry which is preliminary data.</text>
</comment>
<dbReference type="RefSeq" id="WP_188390039.1">
    <property type="nucleotide sequence ID" value="NZ_BMFK01000008.1"/>
</dbReference>
<dbReference type="Proteomes" id="UP000605259">
    <property type="component" value="Unassembled WGS sequence"/>
</dbReference>
<organism evidence="1 2">
    <name type="scientific">Priestia taiwanensis</name>
    <dbReference type="NCBI Taxonomy" id="1347902"/>
    <lineage>
        <taxon>Bacteria</taxon>
        <taxon>Bacillati</taxon>
        <taxon>Bacillota</taxon>
        <taxon>Bacilli</taxon>
        <taxon>Bacillales</taxon>
        <taxon>Bacillaceae</taxon>
        <taxon>Priestia</taxon>
    </lineage>
</organism>
<reference evidence="1" key="2">
    <citation type="submission" date="2020-09" db="EMBL/GenBank/DDBJ databases">
        <authorList>
            <person name="Sun Q."/>
            <person name="Zhou Y."/>
        </authorList>
    </citation>
    <scope>NUCLEOTIDE SEQUENCE</scope>
    <source>
        <strain evidence="1">CGMCC 1.12698</strain>
    </source>
</reference>
<keyword evidence="1" id="KW-0436">Ligase</keyword>
<gene>
    <name evidence="1" type="ORF">GCM10007140_37470</name>
</gene>
<dbReference type="GO" id="GO:0016874">
    <property type="term" value="F:ligase activity"/>
    <property type="evidence" value="ECO:0007669"/>
    <property type="project" value="UniProtKB-KW"/>
</dbReference>
<reference evidence="1" key="1">
    <citation type="journal article" date="2014" name="Int. J. Syst. Evol. Microbiol.">
        <title>Complete genome sequence of Corynebacterium casei LMG S-19264T (=DSM 44701T), isolated from a smear-ripened cheese.</title>
        <authorList>
            <consortium name="US DOE Joint Genome Institute (JGI-PGF)"/>
            <person name="Walter F."/>
            <person name="Albersmeier A."/>
            <person name="Kalinowski J."/>
            <person name="Ruckert C."/>
        </authorList>
    </citation>
    <scope>NUCLEOTIDE SEQUENCE</scope>
    <source>
        <strain evidence="1">CGMCC 1.12698</strain>
    </source>
</reference>
<evidence type="ECO:0000313" key="2">
    <source>
        <dbReference type="Proteomes" id="UP000605259"/>
    </source>
</evidence>
<dbReference type="Pfam" id="PF10764">
    <property type="entry name" value="Gin"/>
    <property type="match status" value="1"/>
</dbReference>
<accession>A0A917AYA7</accession>
<protein>
    <submittedName>
        <fullName evidence="1">Carnitine-CoA ligase</fullName>
    </submittedName>
</protein>
<proteinExistence type="predicted"/>
<evidence type="ECO:0000313" key="1">
    <source>
        <dbReference type="EMBL" id="GGE84462.1"/>
    </source>
</evidence>
<dbReference type="EMBL" id="BMFK01000008">
    <property type="protein sequence ID" value="GGE84462.1"/>
    <property type="molecule type" value="Genomic_DNA"/>
</dbReference>
<sequence>MMGIPLMGKICVICECEKSVGIHLYMSFICEECEADILCTDTDNPKYTFFLEQLKKTTTPYLNK</sequence>